<feature type="chain" id="PRO_5018080940" evidence="1">
    <location>
        <begin position="24"/>
        <end position="351"/>
    </location>
</feature>
<reference evidence="2 3" key="1">
    <citation type="submission" date="2018-11" db="EMBL/GenBank/DDBJ databases">
        <title>Genomic Encyclopedia of Type Strains, Phase IV (KMG-IV): sequencing the most valuable type-strain genomes for metagenomic binning, comparative biology and taxonomic classification.</title>
        <authorList>
            <person name="Goeker M."/>
        </authorList>
    </citation>
    <scope>NUCLEOTIDE SEQUENCE [LARGE SCALE GENOMIC DNA]</scope>
    <source>
        <strain evidence="2 3">DSM 25623</strain>
    </source>
</reference>
<evidence type="ECO:0000313" key="2">
    <source>
        <dbReference type="EMBL" id="RPE79771.1"/>
    </source>
</evidence>
<feature type="signal peptide" evidence="1">
    <location>
        <begin position="1"/>
        <end position="23"/>
    </location>
</feature>
<dbReference type="AlphaFoldDB" id="A0A3N4VKH0"/>
<sequence length="351" mass="38314">MPTRPLRALLLAFALAHAAPVGAVDPDPATSPAAVAAIDASTGAILQGDARRALAALDAVPASEFAGADAGYRRCMRTRLGGAAPVYDLEAATDPLVRDVLRLYQDYWWRALRAPAQRTQQEAALLRGLRERLGPAAADAADMDALEPVLQAALRERGHHAQLGRTLPLRELMLWRSQRSRDYIVDLPEGRQRVPVDLLDDFVSRGWSGYARCGRGSAGGWATAERLYAIVPSYREGLDGEAFRVVFLGHEAQHFADQNAFPGIAPWALEYRAKLTELAQAREVSGRRLRGFVSAQSDDPDSPHTYANKRVVADLAARLGAPPERVGIDALQRAARELLAEDTRRRRPGPR</sequence>
<dbReference type="RefSeq" id="WP_123769953.1">
    <property type="nucleotide sequence ID" value="NZ_RKQN01000002.1"/>
</dbReference>
<accession>A0A3N4VKH0</accession>
<keyword evidence="3" id="KW-1185">Reference proteome</keyword>
<dbReference type="EMBL" id="RKQN01000002">
    <property type="protein sequence ID" value="RPE79771.1"/>
    <property type="molecule type" value="Genomic_DNA"/>
</dbReference>
<keyword evidence="1" id="KW-0732">Signal</keyword>
<protein>
    <submittedName>
        <fullName evidence="2">Uncharacterized protein</fullName>
    </submittedName>
</protein>
<gene>
    <name evidence="2" type="ORF">EDC50_1597</name>
</gene>
<evidence type="ECO:0000256" key="1">
    <source>
        <dbReference type="SAM" id="SignalP"/>
    </source>
</evidence>
<dbReference type="Proteomes" id="UP000269708">
    <property type="component" value="Unassembled WGS sequence"/>
</dbReference>
<comment type="caution">
    <text evidence="2">The sequence shown here is derived from an EMBL/GenBank/DDBJ whole genome shotgun (WGS) entry which is preliminary data.</text>
</comment>
<evidence type="ECO:0000313" key="3">
    <source>
        <dbReference type="Proteomes" id="UP000269708"/>
    </source>
</evidence>
<proteinExistence type="predicted"/>
<dbReference type="OrthoDB" id="2823799at2"/>
<organism evidence="2 3">
    <name type="scientific">Vulcaniibacterium tengchongense</name>
    <dbReference type="NCBI Taxonomy" id="1273429"/>
    <lineage>
        <taxon>Bacteria</taxon>
        <taxon>Pseudomonadati</taxon>
        <taxon>Pseudomonadota</taxon>
        <taxon>Gammaproteobacteria</taxon>
        <taxon>Lysobacterales</taxon>
        <taxon>Lysobacteraceae</taxon>
        <taxon>Vulcaniibacterium</taxon>
    </lineage>
</organism>
<name>A0A3N4VKH0_9GAMM</name>